<dbReference type="Proteomes" id="UP000009875">
    <property type="component" value="Unassembled WGS sequence"/>
</dbReference>
<evidence type="ECO:0000256" key="1">
    <source>
        <dbReference type="SAM" id="Phobius"/>
    </source>
</evidence>
<dbReference type="HOGENOM" id="CLU_048533_0_0_9"/>
<feature type="transmembrane region" description="Helical" evidence="1">
    <location>
        <begin position="424"/>
        <end position="446"/>
    </location>
</feature>
<dbReference type="EMBL" id="AGXA01000024">
    <property type="protein sequence ID" value="EKU93132.1"/>
    <property type="molecule type" value="Genomic_DNA"/>
</dbReference>
<feature type="transmembrane region" description="Helical" evidence="1">
    <location>
        <begin position="315"/>
        <end position="343"/>
    </location>
</feature>
<keyword evidence="1" id="KW-0812">Transmembrane</keyword>
<keyword evidence="4" id="KW-1185">Reference proteome</keyword>
<feature type="transmembrane region" description="Helical" evidence="1">
    <location>
        <begin position="207"/>
        <end position="225"/>
    </location>
</feature>
<dbReference type="AlphaFoldDB" id="K9EQB6"/>
<evidence type="ECO:0000313" key="4">
    <source>
        <dbReference type="Proteomes" id="UP000009875"/>
    </source>
</evidence>
<feature type="transmembrane region" description="Helical" evidence="1">
    <location>
        <begin position="363"/>
        <end position="382"/>
    </location>
</feature>
<protein>
    <recommendedName>
        <fullName evidence="2">Nucleoside transporter/FeoB GTPase Gate domain-containing protein</fullName>
    </recommendedName>
</protein>
<dbReference type="eggNOG" id="COG3314">
    <property type="taxonomic scope" value="Bacteria"/>
</dbReference>
<organism evidence="3 4">
    <name type="scientific">Alloiococcus otitis ATCC 51267</name>
    <dbReference type="NCBI Taxonomy" id="883081"/>
    <lineage>
        <taxon>Bacteria</taxon>
        <taxon>Bacillati</taxon>
        <taxon>Bacillota</taxon>
        <taxon>Bacilli</taxon>
        <taxon>Lactobacillales</taxon>
        <taxon>Carnobacteriaceae</taxon>
        <taxon>Alloiococcus</taxon>
    </lineage>
</organism>
<evidence type="ECO:0000259" key="2">
    <source>
        <dbReference type="Pfam" id="PF07670"/>
    </source>
</evidence>
<feature type="transmembrane region" description="Helical" evidence="1">
    <location>
        <begin position="133"/>
        <end position="159"/>
    </location>
</feature>
<feature type="domain" description="Nucleoside transporter/FeoB GTPase Gate" evidence="2">
    <location>
        <begin position="132"/>
        <end position="230"/>
    </location>
</feature>
<dbReference type="Pfam" id="PF07670">
    <property type="entry name" value="Gate"/>
    <property type="match status" value="1"/>
</dbReference>
<accession>K9EQB6</accession>
<feature type="transmembrane region" description="Helical" evidence="1">
    <location>
        <begin position="88"/>
        <end position="106"/>
    </location>
</feature>
<name>K9EQB6_9LACT</name>
<keyword evidence="1" id="KW-0472">Membrane</keyword>
<proteinExistence type="predicted"/>
<dbReference type="OrthoDB" id="1633380at2"/>
<reference evidence="3 4" key="1">
    <citation type="submission" date="2012-09" db="EMBL/GenBank/DDBJ databases">
        <title>The Genome Sequence of Alloiococcus otitis ATCC 51267.</title>
        <authorList>
            <consortium name="The Broad Institute Genome Sequencing Platform"/>
            <person name="Earl A."/>
            <person name="Ward D."/>
            <person name="Feldgarden M."/>
            <person name="Gevers D."/>
            <person name="Huys G."/>
            <person name="Walker B."/>
            <person name="Young S.K."/>
            <person name="Zeng Q."/>
            <person name="Gargeya S."/>
            <person name="Fitzgerald M."/>
            <person name="Haas B."/>
            <person name="Abouelleil A."/>
            <person name="Alvarado L."/>
            <person name="Arachchi H.M."/>
            <person name="Berlin A.M."/>
            <person name="Chapman S.B."/>
            <person name="Goldberg J."/>
            <person name="Griggs A."/>
            <person name="Gujja S."/>
            <person name="Hansen M."/>
            <person name="Howarth C."/>
            <person name="Imamovic A."/>
            <person name="Larimer J."/>
            <person name="McCowen C."/>
            <person name="Montmayeur A."/>
            <person name="Murphy C."/>
            <person name="Neiman D."/>
            <person name="Pearson M."/>
            <person name="Priest M."/>
            <person name="Roberts A."/>
            <person name="Saif S."/>
            <person name="Shea T."/>
            <person name="Sisk P."/>
            <person name="Sykes S."/>
            <person name="Wortman J."/>
            <person name="Nusbaum C."/>
            <person name="Birren B."/>
        </authorList>
    </citation>
    <scope>NUCLEOTIDE SEQUENCE [LARGE SCALE GENOMIC DNA]</scope>
    <source>
        <strain evidence="3 4">ATCC 51267</strain>
    </source>
</reference>
<gene>
    <name evidence="3" type="ORF">HMPREF9698_01474</name>
</gene>
<feature type="transmembrane region" description="Helical" evidence="1">
    <location>
        <begin position="237"/>
        <end position="258"/>
    </location>
</feature>
<dbReference type="STRING" id="883081.HMPREF9698_01474"/>
<sequence>MKGKDFKFIFFSILGIVFFLVPIPINGESRILLSHATNFVEENFIEAFLAFTQVVMWIILIATIVFIFVKTGNKFIDGLFKANPINTVLRIAGSFLYLMVMNNWFADQAWAQYILDPDTGGVLAGEGGLLTTLFITFFVGIIGIPFLTHFGTVEFLAVLTEPFMESLFKIPGAATVDALTSFVGDGTLGLIVTDNQYRRGYYTQRQAYLIATNFSIVGIAFATAVAEELGLGHIFPLFYLTLFLTVILIAIITARFPLKKFKNEYYGDQKQQKNDIAVPESKSRLGFAYEQATEQAESRGFLEAMTYAFQEIANIYVSLLPIIMAVGVLALTIIEHTSIFEIISVPLVYLYDFLGFPSDTAELMGPASIVGLADMYLPTVFITQSASQAARFFIGVLSFTQLIFLAETGMVLVDTKIGFNFLDVIWVFIYRTLLSIPILYLFVLFYTQLGILTL</sequence>
<feature type="transmembrane region" description="Helical" evidence="1">
    <location>
        <begin position="7"/>
        <end position="25"/>
    </location>
</feature>
<comment type="caution">
    <text evidence="3">The sequence shown here is derived from an EMBL/GenBank/DDBJ whole genome shotgun (WGS) entry which is preliminary data.</text>
</comment>
<evidence type="ECO:0000313" key="3">
    <source>
        <dbReference type="EMBL" id="EKU93132.1"/>
    </source>
</evidence>
<keyword evidence="1" id="KW-1133">Transmembrane helix</keyword>
<dbReference type="RefSeq" id="WP_003778606.1">
    <property type="nucleotide sequence ID" value="NZ_JH992960.1"/>
</dbReference>
<dbReference type="InterPro" id="IPR011642">
    <property type="entry name" value="Gate_dom"/>
</dbReference>
<feature type="transmembrane region" description="Helical" evidence="1">
    <location>
        <begin position="389"/>
        <end position="412"/>
    </location>
</feature>
<feature type="transmembrane region" description="Helical" evidence="1">
    <location>
        <begin position="45"/>
        <end position="68"/>
    </location>
</feature>